<proteinExistence type="predicted"/>
<accession>A0A8H4V890</accession>
<protein>
    <recommendedName>
        <fullName evidence="4">Interferon-induced 6-16</fullName>
    </recommendedName>
</protein>
<organism evidence="2 3">
    <name type="scientific">Ophiocordyceps sinensis</name>
    <dbReference type="NCBI Taxonomy" id="72228"/>
    <lineage>
        <taxon>Eukaryota</taxon>
        <taxon>Fungi</taxon>
        <taxon>Dikarya</taxon>
        <taxon>Ascomycota</taxon>
        <taxon>Pezizomycotina</taxon>
        <taxon>Sordariomycetes</taxon>
        <taxon>Hypocreomycetidae</taxon>
        <taxon>Hypocreales</taxon>
        <taxon>Ophiocordycipitaceae</taxon>
        <taxon>Ophiocordyceps</taxon>
    </lineage>
</organism>
<keyword evidence="1" id="KW-0812">Transmembrane</keyword>
<dbReference type="Proteomes" id="UP000557566">
    <property type="component" value="Unassembled WGS sequence"/>
</dbReference>
<name>A0A8H4V890_9HYPO</name>
<sequence>MRFPESLANWTEKAGQFAARHADVVGAAAPGLLILAAPVLVAGPLLGVVGFGAAGISAGSAAAVAQSAAMGGRYGWQVKDGEETKDRRIDGQRGLP</sequence>
<gene>
    <name evidence="2" type="ORF">G6O67_003162</name>
</gene>
<dbReference type="AlphaFoldDB" id="A0A8H4V890"/>
<evidence type="ECO:0000313" key="2">
    <source>
        <dbReference type="EMBL" id="KAF4511356.1"/>
    </source>
</evidence>
<evidence type="ECO:0008006" key="4">
    <source>
        <dbReference type="Google" id="ProtNLM"/>
    </source>
</evidence>
<evidence type="ECO:0000256" key="1">
    <source>
        <dbReference type="SAM" id="Phobius"/>
    </source>
</evidence>
<comment type="caution">
    <text evidence="2">The sequence shown here is derived from an EMBL/GenBank/DDBJ whole genome shotgun (WGS) entry which is preliminary data.</text>
</comment>
<keyword evidence="3" id="KW-1185">Reference proteome</keyword>
<keyword evidence="1" id="KW-0472">Membrane</keyword>
<keyword evidence="1" id="KW-1133">Transmembrane helix</keyword>
<dbReference type="EMBL" id="JAAVMX010000003">
    <property type="protein sequence ID" value="KAF4511356.1"/>
    <property type="molecule type" value="Genomic_DNA"/>
</dbReference>
<evidence type="ECO:0000313" key="3">
    <source>
        <dbReference type="Proteomes" id="UP000557566"/>
    </source>
</evidence>
<reference evidence="2 3" key="1">
    <citation type="journal article" date="2020" name="Genome Biol. Evol.">
        <title>A new high-quality draft genome assembly of the Chinese cordyceps Ophiocordyceps sinensis.</title>
        <authorList>
            <person name="Shu R."/>
            <person name="Zhang J."/>
            <person name="Meng Q."/>
            <person name="Zhang H."/>
            <person name="Zhou G."/>
            <person name="Li M."/>
            <person name="Wu P."/>
            <person name="Zhao Y."/>
            <person name="Chen C."/>
            <person name="Qin Q."/>
        </authorList>
    </citation>
    <scope>NUCLEOTIDE SEQUENCE [LARGE SCALE GENOMIC DNA]</scope>
    <source>
        <strain evidence="2 3">IOZ07</strain>
    </source>
</reference>
<feature type="transmembrane region" description="Helical" evidence="1">
    <location>
        <begin position="45"/>
        <end position="65"/>
    </location>
</feature>